<evidence type="ECO:0000313" key="7">
    <source>
        <dbReference type="Proteomes" id="UP000054359"/>
    </source>
</evidence>
<keyword evidence="7" id="KW-1185">Reference proteome</keyword>
<dbReference type="Pfam" id="PF14857">
    <property type="entry name" value="TMEM151"/>
    <property type="match status" value="1"/>
</dbReference>
<evidence type="ECO:0000256" key="1">
    <source>
        <dbReference type="ARBA" id="ARBA00004141"/>
    </source>
</evidence>
<proteinExistence type="inferred from homology"/>
<evidence type="ECO:0000256" key="2">
    <source>
        <dbReference type="ARBA" id="ARBA00009583"/>
    </source>
</evidence>
<dbReference type="GO" id="GO:0016020">
    <property type="term" value="C:membrane"/>
    <property type="evidence" value="ECO:0007669"/>
    <property type="project" value="UniProtKB-SubCell"/>
</dbReference>
<comment type="similarity">
    <text evidence="2">Belongs to the TMEM151 family.</text>
</comment>
<dbReference type="PANTHER" id="PTHR31893:SF5">
    <property type="entry name" value="TRANSMEMBRANE PROTEIN 151 HOMOLOG"/>
    <property type="match status" value="1"/>
</dbReference>
<reference evidence="6 7" key="1">
    <citation type="submission" date="2013-11" db="EMBL/GenBank/DDBJ databases">
        <title>Genome sequencing of Stegodyphus mimosarum.</title>
        <authorList>
            <person name="Bechsgaard J."/>
        </authorList>
    </citation>
    <scope>NUCLEOTIDE SEQUENCE [LARGE SCALE GENOMIC DNA]</scope>
</reference>
<comment type="subcellular location">
    <subcellularLocation>
        <location evidence="1">Membrane</location>
        <topology evidence="1">Multi-pass membrane protein</topology>
    </subcellularLocation>
</comment>
<dbReference type="OrthoDB" id="190434at2759"/>
<dbReference type="InterPro" id="IPR026767">
    <property type="entry name" value="Tmem151"/>
</dbReference>
<sequence>MVMLYLVYLVECWHSSTRLELTYKVNVEDVYQYIEQMREAQPIIWWKAISYHYIRRSRQVTRYRNGDAYTTSQTYYERINSRASSSCFVYNYA</sequence>
<dbReference type="PANTHER" id="PTHR31893">
    <property type="entry name" value="TRANSMEMBRANE PROTEIN 151 HOMOLOG"/>
    <property type="match status" value="1"/>
</dbReference>
<evidence type="ECO:0000256" key="5">
    <source>
        <dbReference type="ARBA" id="ARBA00023136"/>
    </source>
</evidence>
<organism evidence="6 7">
    <name type="scientific">Stegodyphus mimosarum</name>
    <name type="common">African social velvet spider</name>
    <dbReference type="NCBI Taxonomy" id="407821"/>
    <lineage>
        <taxon>Eukaryota</taxon>
        <taxon>Metazoa</taxon>
        <taxon>Ecdysozoa</taxon>
        <taxon>Arthropoda</taxon>
        <taxon>Chelicerata</taxon>
        <taxon>Arachnida</taxon>
        <taxon>Araneae</taxon>
        <taxon>Araneomorphae</taxon>
        <taxon>Entelegynae</taxon>
        <taxon>Eresoidea</taxon>
        <taxon>Eresidae</taxon>
        <taxon>Stegodyphus</taxon>
    </lineage>
</organism>
<keyword evidence="5" id="KW-0472">Membrane</keyword>
<gene>
    <name evidence="6" type="ORF">X975_25855</name>
</gene>
<dbReference type="AlphaFoldDB" id="A0A087USJ4"/>
<accession>A0A087USJ4</accession>
<protein>
    <submittedName>
        <fullName evidence="6">Transmembrane protein 151B</fullName>
    </submittedName>
</protein>
<evidence type="ECO:0000313" key="6">
    <source>
        <dbReference type="EMBL" id="KFM80333.1"/>
    </source>
</evidence>
<evidence type="ECO:0000256" key="3">
    <source>
        <dbReference type="ARBA" id="ARBA00022692"/>
    </source>
</evidence>
<evidence type="ECO:0000256" key="4">
    <source>
        <dbReference type="ARBA" id="ARBA00022989"/>
    </source>
</evidence>
<dbReference type="EMBL" id="KK121369">
    <property type="protein sequence ID" value="KFM80333.1"/>
    <property type="molecule type" value="Genomic_DNA"/>
</dbReference>
<dbReference type="Proteomes" id="UP000054359">
    <property type="component" value="Unassembled WGS sequence"/>
</dbReference>
<keyword evidence="3 6" id="KW-0812">Transmembrane</keyword>
<name>A0A087USJ4_STEMI</name>
<keyword evidence="4" id="KW-1133">Transmembrane helix</keyword>
<feature type="non-terminal residue" evidence="6">
    <location>
        <position position="93"/>
    </location>
</feature>